<protein>
    <submittedName>
        <fullName evidence="2">Uncharacterized protein</fullName>
    </submittedName>
</protein>
<dbReference type="EMBL" id="CP139487">
    <property type="protein sequence ID" value="WPU64122.1"/>
    <property type="molecule type" value="Genomic_DNA"/>
</dbReference>
<gene>
    <name evidence="2" type="ORF">SOO65_15620</name>
</gene>
<dbReference type="KEGG" id="psti:SOO65_15620"/>
<keyword evidence="3" id="KW-1185">Reference proteome</keyword>
<organism evidence="2 3">
    <name type="scientific">Peredibacter starrii</name>
    <dbReference type="NCBI Taxonomy" id="28202"/>
    <lineage>
        <taxon>Bacteria</taxon>
        <taxon>Pseudomonadati</taxon>
        <taxon>Bdellovibrionota</taxon>
        <taxon>Bacteriovoracia</taxon>
        <taxon>Bacteriovoracales</taxon>
        <taxon>Bacteriovoracaceae</taxon>
        <taxon>Peredibacter</taxon>
    </lineage>
</organism>
<dbReference type="AlphaFoldDB" id="A0AAX4HLE8"/>
<keyword evidence="1" id="KW-0732">Signal</keyword>
<dbReference type="RefSeq" id="WP_321392292.1">
    <property type="nucleotide sequence ID" value="NZ_CP139487.1"/>
</dbReference>
<proteinExistence type="predicted"/>
<evidence type="ECO:0000313" key="3">
    <source>
        <dbReference type="Proteomes" id="UP001324634"/>
    </source>
</evidence>
<dbReference type="Proteomes" id="UP001324634">
    <property type="component" value="Chromosome"/>
</dbReference>
<evidence type="ECO:0000313" key="2">
    <source>
        <dbReference type="EMBL" id="WPU64122.1"/>
    </source>
</evidence>
<name>A0AAX4HLE8_9BACT</name>
<feature type="signal peptide" evidence="1">
    <location>
        <begin position="1"/>
        <end position="18"/>
    </location>
</feature>
<feature type="chain" id="PRO_5043399528" evidence="1">
    <location>
        <begin position="19"/>
        <end position="191"/>
    </location>
</feature>
<reference evidence="2 3" key="1">
    <citation type="submission" date="2023-11" db="EMBL/GenBank/DDBJ databases">
        <title>Peredibacter starrii A3.12.</title>
        <authorList>
            <person name="Mitchell R.J."/>
        </authorList>
    </citation>
    <scope>NUCLEOTIDE SEQUENCE [LARGE SCALE GENOMIC DNA]</scope>
    <source>
        <strain evidence="2 3">A3.12</strain>
    </source>
</reference>
<evidence type="ECO:0000256" key="1">
    <source>
        <dbReference type="SAM" id="SignalP"/>
    </source>
</evidence>
<sequence length="191" mass="22698">MRSLFLLLTLLFSFNSFAVVPEAAYTFEFNVKMLRMSRTREDKVNEAIELLRKVFTSPEFRRRILNHRYNGRKGFANNRGMSNLQIYNAILAGVEKLKPMRNNAMDLELELYTDHDSKVMGYTLPRSKRIWMNTKFFNRHTPANVASNLTHEWLHKLGFDHDYKATWKRQYSVPYGIGYIVRELARKPWKL</sequence>
<accession>A0AAX4HLE8</accession>